<keyword evidence="8 15" id="KW-0418">Kinase</keyword>
<evidence type="ECO:0000256" key="3">
    <source>
        <dbReference type="ARBA" id="ARBA00012438"/>
    </source>
</evidence>
<evidence type="ECO:0000256" key="1">
    <source>
        <dbReference type="ARBA" id="ARBA00000085"/>
    </source>
</evidence>
<gene>
    <name evidence="15" type="ORF">CUC15_10195</name>
</gene>
<dbReference type="SUPFAM" id="SSF47384">
    <property type="entry name" value="Homodimeric domain of signal transducing histidine kinase"/>
    <property type="match status" value="1"/>
</dbReference>
<sequence length="311" mass="36007">MVLLLSIIIVVSFVIIGVQYYFRRKLDRDLNDIRNKLSDIIDQKTTEKVLLQTNQKNIKQFLIQINRLLDYNQQVIADYLKTKDSLRKMLSNMSHDLKTPLTVILGYVEKLTIDKSMSVEEQYQVTSRLHQKTLNVIAQLNQFFDLVKLDSGDYPFPLSRISINEICRKNVLDFYDMLQSKNLQVEVTIPEQYYYILGNEEALNRILSNLISNAIRYGSDGGVFGLTVREDGDHIAIDIWDKGKGIAKVHQEQVFERLYTLDDARNSDFQRSGIGLSITKHLIEAMKGSIHLSSKPYEKTVFTCVFHRITF</sequence>
<dbReference type="GO" id="GO:0004721">
    <property type="term" value="F:phosphoprotein phosphatase activity"/>
    <property type="evidence" value="ECO:0007669"/>
    <property type="project" value="TreeGrafter"/>
</dbReference>
<dbReference type="AlphaFoldDB" id="A0A345PGZ3"/>
<dbReference type="RefSeq" id="WP_114916562.1">
    <property type="nucleotide sequence ID" value="NZ_CP024848.1"/>
</dbReference>
<evidence type="ECO:0000256" key="13">
    <source>
        <dbReference type="SAM" id="Phobius"/>
    </source>
</evidence>
<dbReference type="InterPro" id="IPR036097">
    <property type="entry name" value="HisK_dim/P_sf"/>
</dbReference>
<keyword evidence="9" id="KW-0067">ATP-binding</keyword>
<dbReference type="EC" id="2.7.13.3" evidence="3"/>
<dbReference type="CDD" id="cd00082">
    <property type="entry name" value="HisKA"/>
    <property type="match status" value="1"/>
</dbReference>
<accession>A0A345PGZ3</accession>
<feature type="transmembrane region" description="Helical" evidence="13">
    <location>
        <begin position="6"/>
        <end position="22"/>
    </location>
</feature>
<keyword evidence="11" id="KW-0902">Two-component regulatory system</keyword>
<dbReference type="Gene3D" id="3.30.565.10">
    <property type="entry name" value="Histidine kinase-like ATPase, C-terminal domain"/>
    <property type="match status" value="1"/>
</dbReference>
<evidence type="ECO:0000259" key="14">
    <source>
        <dbReference type="PROSITE" id="PS50109"/>
    </source>
</evidence>
<dbReference type="Pfam" id="PF00512">
    <property type="entry name" value="HisKA"/>
    <property type="match status" value="1"/>
</dbReference>
<evidence type="ECO:0000256" key="9">
    <source>
        <dbReference type="ARBA" id="ARBA00022840"/>
    </source>
</evidence>
<comment type="subcellular location">
    <subcellularLocation>
        <location evidence="2">Membrane</location>
    </subcellularLocation>
</comment>
<evidence type="ECO:0000256" key="11">
    <source>
        <dbReference type="ARBA" id="ARBA00023012"/>
    </source>
</evidence>
<dbReference type="InterPro" id="IPR036890">
    <property type="entry name" value="HATPase_C_sf"/>
</dbReference>
<keyword evidence="12 13" id="KW-0472">Membrane</keyword>
<evidence type="ECO:0000256" key="6">
    <source>
        <dbReference type="ARBA" id="ARBA00022692"/>
    </source>
</evidence>
<evidence type="ECO:0000256" key="12">
    <source>
        <dbReference type="ARBA" id="ARBA00023136"/>
    </source>
</evidence>
<dbReference type="GO" id="GO:0000155">
    <property type="term" value="F:phosphorelay sensor kinase activity"/>
    <property type="evidence" value="ECO:0007669"/>
    <property type="project" value="InterPro"/>
</dbReference>
<dbReference type="SMART" id="SM00388">
    <property type="entry name" value="HisKA"/>
    <property type="match status" value="1"/>
</dbReference>
<evidence type="ECO:0000313" key="15">
    <source>
        <dbReference type="EMBL" id="AXI09273.1"/>
    </source>
</evidence>
<feature type="domain" description="Histidine kinase" evidence="14">
    <location>
        <begin position="92"/>
        <end position="310"/>
    </location>
</feature>
<dbReference type="OrthoDB" id="9792991at2"/>
<dbReference type="InterPro" id="IPR003661">
    <property type="entry name" value="HisK_dim/P_dom"/>
</dbReference>
<keyword evidence="5" id="KW-0808">Transferase</keyword>
<dbReference type="GO" id="GO:0005524">
    <property type="term" value="F:ATP binding"/>
    <property type="evidence" value="ECO:0007669"/>
    <property type="project" value="UniProtKB-KW"/>
</dbReference>
<evidence type="ECO:0000256" key="10">
    <source>
        <dbReference type="ARBA" id="ARBA00022989"/>
    </source>
</evidence>
<dbReference type="PANTHER" id="PTHR45453:SF1">
    <property type="entry name" value="PHOSPHATE REGULON SENSOR PROTEIN PHOR"/>
    <property type="match status" value="1"/>
</dbReference>
<evidence type="ECO:0000256" key="2">
    <source>
        <dbReference type="ARBA" id="ARBA00004370"/>
    </source>
</evidence>
<evidence type="ECO:0000256" key="7">
    <source>
        <dbReference type="ARBA" id="ARBA00022741"/>
    </source>
</evidence>
<dbReference type="Gene3D" id="1.10.287.130">
    <property type="match status" value="1"/>
</dbReference>
<evidence type="ECO:0000256" key="5">
    <source>
        <dbReference type="ARBA" id="ARBA00022679"/>
    </source>
</evidence>
<dbReference type="PRINTS" id="PR00344">
    <property type="entry name" value="BCTRLSENSOR"/>
</dbReference>
<comment type="catalytic activity">
    <reaction evidence="1">
        <text>ATP + protein L-histidine = ADP + protein N-phospho-L-histidine.</text>
        <dbReference type="EC" id="2.7.13.3"/>
    </reaction>
</comment>
<keyword evidence="4" id="KW-0597">Phosphoprotein</keyword>
<reference evidence="16" key="1">
    <citation type="submission" date="2017-11" db="EMBL/GenBank/DDBJ databases">
        <authorList>
            <person name="Zhu W."/>
        </authorList>
    </citation>
    <scope>NUCLEOTIDE SEQUENCE [LARGE SCALE GENOMIC DNA]</scope>
    <source>
        <strain evidence="16">160</strain>
    </source>
</reference>
<evidence type="ECO:0000256" key="4">
    <source>
        <dbReference type="ARBA" id="ARBA00022553"/>
    </source>
</evidence>
<dbReference type="InterPro" id="IPR005467">
    <property type="entry name" value="His_kinase_dom"/>
</dbReference>
<name>A0A345PGZ3_9BACI</name>
<dbReference type="Proteomes" id="UP000253908">
    <property type="component" value="Chromosome"/>
</dbReference>
<keyword evidence="16" id="KW-1185">Reference proteome</keyword>
<keyword evidence="7" id="KW-0547">Nucleotide-binding</keyword>
<dbReference type="GO" id="GO:0016036">
    <property type="term" value="P:cellular response to phosphate starvation"/>
    <property type="evidence" value="ECO:0007669"/>
    <property type="project" value="TreeGrafter"/>
</dbReference>
<keyword evidence="6 13" id="KW-0812">Transmembrane</keyword>
<dbReference type="SMART" id="SM00387">
    <property type="entry name" value="HATPase_c"/>
    <property type="match status" value="1"/>
</dbReference>
<dbReference type="GO" id="GO:0005886">
    <property type="term" value="C:plasma membrane"/>
    <property type="evidence" value="ECO:0007669"/>
    <property type="project" value="TreeGrafter"/>
</dbReference>
<keyword evidence="10 13" id="KW-1133">Transmembrane helix</keyword>
<dbReference type="PANTHER" id="PTHR45453">
    <property type="entry name" value="PHOSPHATE REGULON SENSOR PROTEIN PHOR"/>
    <property type="match status" value="1"/>
</dbReference>
<protein>
    <recommendedName>
        <fullName evidence="3">histidine kinase</fullName>
        <ecNumber evidence="3">2.7.13.3</ecNumber>
    </recommendedName>
</protein>
<dbReference type="InterPro" id="IPR003594">
    <property type="entry name" value="HATPase_dom"/>
</dbReference>
<evidence type="ECO:0000256" key="8">
    <source>
        <dbReference type="ARBA" id="ARBA00022777"/>
    </source>
</evidence>
<dbReference type="Pfam" id="PF02518">
    <property type="entry name" value="HATPase_c"/>
    <property type="match status" value="1"/>
</dbReference>
<dbReference type="InterPro" id="IPR004358">
    <property type="entry name" value="Sig_transdc_His_kin-like_C"/>
</dbReference>
<organism evidence="15 16">
    <name type="scientific">Oceanobacillus zhaokaii</name>
    <dbReference type="NCBI Taxonomy" id="2052660"/>
    <lineage>
        <taxon>Bacteria</taxon>
        <taxon>Bacillati</taxon>
        <taxon>Bacillota</taxon>
        <taxon>Bacilli</taxon>
        <taxon>Bacillales</taxon>
        <taxon>Bacillaceae</taxon>
        <taxon>Oceanobacillus</taxon>
    </lineage>
</organism>
<proteinExistence type="predicted"/>
<dbReference type="FunFam" id="3.30.565.10:FF:000013">
    <property type="entry name" value="Two-component sensor histidine kinase"/>
    <property type="match status" value="1"/>
</dbReference>
<dbReference type="PROSITE" id="PS50109">
    <property type="entry name" value="HIS_KIN"/>
    <property type="match status" value="1"/>
</dbReference>
<dbReference type="InterPro" id="IPR050351">
    <property type="entry name" value="BphY/WalK/GraS-like"/>
</dbReference>
<evidence type="ECO:0000313" key="16">
    <source>
        <dbReference type="Proteomes" id="UP000253908"/>
    </source>
</evidence>
<dbReference type="EMBL" id="CP024848">
    <property type="protein sequence ID" value="AXI09273.1"/>
    <property type="molecule type" value="Genomic_DNA"/>
</dbReference>
<dbReference type="KEGG" id="ocn:CUC15_10195"/>
<dbReference type="SUPFAM" id="SSF55874">
    <property type="entry name" value="ATPase domain of HSP90 chaperone/DNA topoisomerase II/histidine kinase"/>
    <property type="match status" value="1"/>
</dbReference>